<proteinExistence type="predicted"/>
<dbReference type="PIRSF" id="PIRSF037253">
    <property type="entry name" value="HTH_CBS_prd"/>
    <property type="match status" value="1"/>
</dbReference>
<dbReference type="SUPFAM" id="SSF54631">
    <property type="entry name" value="CBS-domain pair"/>
    <property type="match status" value="1"/>
</dbReference>
<dbReference type="InterPro" id="IPR017158">
    <property type="entry name" value="Tscrpt-reg_CBS-contain_prd"/>
</dbReference>
<feature type="domain" description="CBS" evidence="3">
    <location>
        <begin position="136"/>
        <end position="184"/>
    </location>
</feature>
<feature type="domain" description="CBS" evidence="3">
    <location>
        <begin position="70"/>
        <end position="127"/>
    </location>
</feature>
<keyword evidence="1" id="KW-0677">Repeat</keyword>
<dbReference type="PROSITE" id="PS51371">
    <property type="entry name" value="CBS"/>
    <property type="match status" value="2"/>
</dbReference>
<reference evidence="4" key="1">
    <citation type="journal article" date="2015" name="Proc. Natl. Acad. Sci. U.S.A.">
        <title>Networks of energetic and metabolic interactions define dynamics in microbial communities.</title>
        <authorList>
            <person name="Embree M."/>
            <person name="Liu J.K."/>
            <person name="Al-Bassam M.M."/>
            <person name="Zengler K."/>
        </authorList>
    </citation>
    <scope>NUCLEOTIDE SEQUENCE</scope>
</reference>
<evidence type="ECO:0000259" key="3">
    <source>
        <dbReference type="PROSITE" id="PS51371"/>
    </source>
</evidence>
<feature type="domain" description="HTH cro/C1-type" evidence="2">
    <location>
        <begin position="9"/>
        <end position="63"/>
    </location>
</feature>
<accession>A0A0W8FJ74</accession>
<dbReference type="InterPro" id="IPR001387">
    <property type="entry name" value="Cro/C1-type_HTH"/>
</dbReference>
<dbReference type="AlphaFoldDB" id="A0A0W8FJ74"/>
<dbReference type="InterPro" id="IPR050511">
    <property type="entry name" value="AMPK_gamma/SDS23_families"/>
</dbReference>
<dbReference type="Pfam" id="PF00571">
    <property type="entry name" value="CBS"/>
    <property type="match status" value="2"/>
</dbReference>
<organism evidence="4">
    <name type="scientific">hydrocarbon metagenome</name>
    <dbReference type="NCBI Taxonomy" id="938273"/>
    <lineage>
        <taxon>unclassified sequences</taxon>
        <taxon>metagenomes</taxon>
        <taxon>ecological metagenomes</taxon>
    </lineage>
</organism>
<dbReference type="SUPFAM" id="SSF47413">
    <property type="entry name" value="lambda repressor-like DNA-binding domains"/>
    <property type="match status" value="1"/>
</dbReference>
<gene>
    <name evidence="4" type="ORF">ASZ90_009372</name>
</gene>
<dbReference type="PANTHER" id="PTHR13780">
    <property type="entry name" value="AMP-ACTIVATED PROTEIN KINASE, GAMMA REGULATORY SUBUNIT"/>
    <property type="match status" value="1"/>
</dbReference>
<dbReference type="PROSITE" id="PS50943">
    <property type="entry name" value="HTH_CROC1"/>
    <property type="match status" value="1"/>
</dbReference>
<dbReference type="InterPro" id="IPR000644">
    <property type="entry name" value="CBS_dom"/>
</dbReference>
<dbReference type="EMBL" id="LNQE01001131">
    <property type="protein sequence ID" value="KUG20884.1"/>
    <property type="molecule type" value="Genomic_DNA"/>
</dbReference>
<evidence type="ECO:0000256" key="1">
    <source>
        <dbReference type="ARBA" id="ARBA00022737"/>
    </source>
</evidence>
<evidence type="ECO:0000313" key="4">
    <source>
        <dbReference type="EMBL" id="KUG20884.1"/>
    </source>
</evidence>
<dbReference type="Pfam" id="PF01381">
    <property type="entry name" value="HTH_3"/>
    <property type="match status" value="1"/>
</dbReference>
<dbReference type="Gene3D" id="1.10.260.40">
    <property type="entry name" value="lambda repressor-like DNA-binding domains"/>
    <property type="match status" value="1"/>
</dbReference>
<name>A0A0W8FJ74_9ZZZZ</name>
<dbReference type="Gene3D" id="3.10.580.10">
    <property type="entry name" value="CBS-domain"/>
    <property type="match status" value="1"/>
</dbReference>
<dbReference type="CDD" id="cd00093">
    <property type="entry name" value="HTH_XRE"/>
    <property type="match status" value="1"/>
</dbReference>
<dbReference type="SMART" id="SM00116">
    <property type="entry name" value="CBS"/>
    <property type="match status" value="2"/>
</dbReference>
<dbReference type="InterPro" id="IPR010982">
    <property type="entry name" value="Lambda_DNA-bd_dom_sf"/>
</dbReference>
<comment type="caution">
    <text evidence="4">The sequence shown here is derived from an EMBL/GenBank/DDBJ whole genome shotgun (WGS) entry which is preliminary data.</text>
</comment>
<protein>
    <submittedName>
        <fullName evidence="4">Putative transcriptional regulator with c-terminal cbs domain</fullName>
    </submittedName>
</protein>
<dbReference type="SMART" id="SM00530">
    <property type="entry name" value="HTH_XRE"/>
    <property type="match status" value="1"/>
</dbReference>
<evidence type="ECO:0000259" key="2">
    <source>
        <dbReference type="PROSITE" id="PS50943"/>
    </source>
</evidence>
<dbReference type="GO" id="GO:0003677">
    <property type="term" value="F:DNA binding"/>
    <property type="evidence" value="ECO:0007669"/>
    <property type="project" value="InterPro"/>
</dbReference>
<sequence length="184" mass="19717">MNIPTPAELRAKRSLLGLKQSDVAERAGISQSMVARIEAGSVDPRVSTLAKIVDVLKEAEHSIVTAEHVMHAPVMSVSPTDPISMAVDIMGRNGISQLPVVENGVPVGCISESAIINAIEQGRLQKTHQHSVGDYMEPGFPTVPPTMPIDTVVHILQHNHAVLVLDKGRVQGVITKHDLISLIV</sequence>
<dbReference type="InterPro" id="IPR046342">
    <property type="entry name" value="CBS_dom_sf"/>
</dbReference>